<reference evidence="4 5" key="1">
    <citation type="journal article" date="2018" name="Sci. Rep.">
        <title>Genomic signatures of local adaptation to the degree of environmental predictability in rotifers.</title>
        <authorList>
            <person name="Franch-Gras L."/>
            <person name="Hahn C."/>
            <person name="Garcia-Roger E.M."/>
            <person name="Carmona M.J."/>
            <person name="Serra M."/>
            <person name="Gomez A."/>
        </authorList>
    </citation>
    <scope>NUCLEOTIDE SEQUENCE [LARGE SCALE GENOMIC DNA]</scope>
    <source>
        <strain evidence="4">HYR1</strain>
    </source>
</reference>
<keyword evidence="1" id="KW-0393">Immunoglobulin domain</keyword>
<gene>
    <name evidence="4" type="ORF">BpHYR1_020077</name>
</gene>
<comment type="caution">
    <text evidence="4">The sequence shown here is derived from an EMBL/GenBank/DDBJ whole genome shotgun (WGS) entry which is preliminary data.</text>
</comment>
<evidence type="ECO:0000256" key="1">
    <source>
        <dbReference type="ARBA" id="ARBA00023319"/>
    </source>
</evidence>
<dbReference type="Gene3D" id="2.60.40.10">
    <property type="entry name" value="Immunoglobulins"/>
    <property type="match status" value="3"/>
</dbReference>
<dbReference type="PANTHER" id="PTHR14340">
    <property type="entry name" value="MICROFIBRIL-ASSOCIATED GLYCOPROTEIN 3"/>
    <property type="match status" value="1"/>
</dbReference>
<dbReference type="Pfam" id="PF07679">
    <property type="entry name" value="I-set"/>
    <property type="match status" value="2"/>
</dbReference>
<evidence type="ECO:0000259" key="3">
    <source>
        <dbReference type="PROSITE" id="PS50835"/>
    </source>
</evidence>
<evidence type="ECO:0000313" key="5">
    <source>
        <dbReference type="Proteomes" id="UP000276133"/>
    </source>
</evidence>
<evidence type="ECO:0000256" key="2">
    <source>
        <dbReference type="SAM" id="MobiDB-lite"/>
    </source>
</evidence>
<feature type="region of interest" description="Disordered" evidence="2">
    <location>
        <begin position="481"/>
        <end position="504"/>
    </location>
</feature>
<accession>A0A3M7RER4</accession>
<evidence type="ECO:0000313" key="4">
    <source>
        <dbReference type="EMBL" id="RNA22007.1"/>
    </source>
</evidence>
<dbReference type="PROSITE" id="PS50835">
    <property type="entry name" value="IG_LIKE"/>
    <property type="match status" value="1"/>
</dbReference>
<dbReference type="InterPro" id="IPR007110">
    <property type="entry name" value="Ig-like_dom"/>
</dbReference>
<organism evidence="4 5">
    <name type="scientific">Brachionus plicatilis</name>
    <name type="common">Marine rotifer</name>
    <name type="synonym">Brachionus muelleri</name>
    <dbReference type="NCBI Taxonomy" id="10195"/>
    <lineage>
        <taxon>Eukaryota</taxon>
        <taxon>Metazoa</taxon>
        <taxon>Spiralia</taxon>
        <taxon>Gnathifera</taxon>
        <taxon>Rotifera</taxon>
        <taxon>Eurotatoria</taxon>
        <taxon>Monogononta</taxon>
        <taxon>Pseudotrocha</taxon>
        <taxon>Ploima</taxon>
        <taxon>Brachionidae</taxon>
        <taxon>Brachionus</taxon>
    </lineage>
</organism>
<keyword evidence="5" id="KW-1185">Reference proteome</keyword>
<dbReference type="InterPro" id="IPR013783">
    <property type="entry name" value="Ig-like_fold"/>
</dbReference>
<dbReference type="Proteomes" id="UP000276133">
    <property type="component" value="Unassembled WGS sequence"/>
</dbReference>
<feature type="compositionally biased region" description="Basic and acidic residues" evidence="2">
    <location>
        <begin position="484"/>
        <end position="495"/>
    </location>
</feature>
<proteinExistence type="predicted"/>
<protein>
    <submittedName>
        <fullName evidence="4">Titin isoform X16</fullName>
    </submittedName>
</protein>
<dbReference type="InterPro" id="IPR013098">
    <property type="entry name" value="Ig_I-set"/>
</dbReference>
<dbReference type="InterPro" id="IPR036179">
    <property type="entry name" value="Ig-like_dom_sf"/>
</dbReference>
<dbReference type="AlphaFoldDB" id="A0A3M7RER4"/>
<dbReference type="PANTHER" id="PTHR14340:SF9">
    <property type="entry name" value="FIBRONECTIN TYPE-III DOMAIN-CONTAINING PROTEIN"/>
    <property type="match status" value="1"/>
</dbReference>
<dbReference type="STRING" id="10195.A0A3M7RER4"/>
<dbReference type="SMART" id="SM00409">
    <property type="entry name" value="IG"/>
    <property type="match status" value="2"/>
</dbReference>
<sequence>MKKNSENLVDQLHIEEKRLLCYNFIEKYLKKSRNLTRLISLKIIEFYFDNAHCKKQIHQFDFTEINLYFNGTKISQSHKYNISRHKDLIILSINRLNITECGLYSIEVMGKNARHIASLNIELTNEKIENAVNQYDFVQSESKWVLKDRVQKATQKETSSIHIATPLMEKYTTTCGKDFKLQINFKSDLQQHTVNWYSNNELIINNSKFEITNSQNTTCLLIKSVDQTDQKEYKVEIKNEKDSVMYKTFLSVQQGTKFLSELKPVEKKSEVIIKPVIVKQLEPLVHGHVGKETKLTCHFKSTKTEKIDWFFNQINLNDKINNQKDKYELKSTNEETSLVIKNINVKDMGDYSCCVYNPSGKCRSVCHLDVVEAPRRITKPFKKQKSDVQNITDSYEKKDNLDLEEEKSSLLKEPEQKSSSIQEIKAEEVVEKEISLKSDDSSEAETVILADSTLDELKIEDETQVQKYALNIKESEIQPNLISEKGEKSNAENKFSRNMIKKKN</sequence>
<dbReference type="SUPFAM" id="SSF48726">
    <property type="entry name" value="Immunoglobulin"/>
    <property type="match status" value="2"/>
</dbReference>
<dbReference type="CDD" id="cd00096">
    <property type="entry name" value="Ig"/>
    <property type="match status" value="1"/>
</dbReference>
<feature type="domain" description="Ig-like" evidence="3">
    <location>
        <begin position="275"/>
        <end position="378"/>
    </location>
</feature>
<dbReference type="EMBL" id="REGN01003552">
    <property type="protein sequence ID" value="RNA22007.1"/>
    <property type="molecule type" value="Genomic_DNA"/>
</dbReference>
<dbReference type="InterPro" id="IPR003599">
    <property type="entry name" value="Ig_sub"/>
</dbReference>
<name>A0A3M7RER4_BRAPC</name>
<dbReference type="OrthoDB" id="6159398at2759"/>